<organism evidence="1 2">
    <name type="scientific">Tahibacter harae</name>
    <dbReference type="NCBI Taxonomy" id="2963937"/>
    <lineage>
        <taxon>Bacteria</taxon>
        <taxon>Pseudomonadati</taxon>
        <taxon>Pseudomonadota</taxon>
        <taxon>Gammaproteobacteria</taxon>
        <taxon>Lysobacterales</taxon>
        <taxon>Rhodanobacteraceae</taxon>
        <taxon>Tahibacter</taxon>
    </lineage>
</organism>
<dbReference type="EMBL" id="JANFQO010000019">
    <property type="protein sequence ID" value="MCQ4166652.1"/>
    <property type="molecule type" value="Genomic_DNA"/>
</dbReference>
<dbReference type="Proteomes" id="UP001165498">
    <property type="component" value="Unassembled WGS sequence"/>
</dbReference>
<evidence type="ECO:0000313" key="1">
    <source>
        <dbReference type="EMBL" id="MCQ4166652.1"/>
    </source>
</evidence>
<keyword evidence="2" id="KW-1185">Reference proteome</keyword>
<gene>
    <name evidence="1" type="ORF">NM961_18210</name>
</gene>
<name>A0ABT1QWI7_9GAMM</name>
<accession>A0ABT1QWI7</accession>
<comment type="caution">
    <text evidence="1">The sequence shown here is derived from an EMBL/GenBank/DDBJ whole genome shotgun (WGS) entry which is preliminary data.</text>
</comment>
<protein>
    <submittedName>
        <fullName evidence="1">Uncharacterized protein</fullName>
    </submittedName>
</protein>
<reference evidence="1" key="1">
    <citation type="submission" date="2022-07" db="EMBL/GenBank/DDBJ databases">
        <title>Tahibacter sp., a new gammaproteobacterium isolated from the silt sample collected at pig farm.</title>
        <authorList>
            <person name="Chen H."/>
        </authorList>
    </citation>
    <scope>NUCLEOTIDE SEQUENCE</scope>
    <source>
        <strain evidence="1">P2K</strain>
    </source>
</reference>
<sequence length="91" mass="10543">MSLSWTNTHSVAINQEPEVARETLLNILFEAMPQGHYRVRQVPTPRDGWPTFAIELDTDLYRGDLNPMRTWQHIADALHEDQLCGLQCRIL</sequence>
<proteinExistence type="predicted"/>
<dbReference type="RefSeq" id="WP_255915840.1">
    <property type="nucleotide sequence ID" value="NZ_JANFQO010000019.1"/>
</dbReference>
<evidence type="ECO:0000313" key="2">
    <source>
        <dbReference type="Proteomes" id="UP001165498"/>
    </source>
</evidence>